<protein>
    <submittedName>
        <fullName evidence="1">Uncharacterized protein</fullName>
    </submittedName>
</protein>
<accession>A0A0F9W1L8</accession>
<name>A0A0F9W1L8_9ZZZZ</name>
<gene>
    <name evidence="1" type="ORF">LCGC14_0415940</name>
</gene>
<reference evidence="1" key="1">
    <citation type="journal article" date="2015" name="Nature">
        <title>Complex archaea that bridge the gap between prokaryotes and eukaryotes.</title>
        <authorList>
            <person name="Spang A."/>
            <person name="Saw J.H."/>
            <person name="Jorgensen S.L."/>
            <person name="Zaremba-Niedzwiedzka K."/>
            <person name="Martijn J."/>
            <person name="Lind A.E."/>
            <person name="van Eijk R."/>
            <person name="Schleper C."/>
            <person name="Guy L."/>
            <person name="Ettema T.J."/>
        </authorList>
    </citation>
    <scope>NUCLEOTIDE SEQUENCE</scope>
</reference>
<sequence length="74" mass="8855">MERPVRLCTKDGRKVGNAFCITWVARKPLKYEVETDFGNTLMVTEEEMLELWRIMNDEPLITYDQWKNSKETKQ</sequence>
<dbReference type="AlphaFoldDB" id="A0A0F9W1L8"/>
<organism evidence="1">
    <name type="scientific">marine sediment metagenome</name>
    <dbReference type="NCBI Taxonomy" id="412755"/>
    <lineage>
        <taxon>unclassified sequences</taxon>
        <taxon>metagenomes</taxon>
        <taxon>ecological metagenomes</taxon>
    </lineage>
</organism>
<proteinExistence type="predicted"/>
<dbReference type="EMBL" id="LAZR01000373">
    <property type="protein sequence ID" value="KKN71948.1"/>
    <property type="molecule type" value="Genomic_DNA"/>
</dbReference>
<evidence type="ECO:0000313" key="1">
    <source>
        <dbReference type="EMBL" id="KKN71948.1"/>
    </source>
</evidence>
<comment type="caution">
    <text evidence="1">The sequence shown here is derived from an EMBL/GenBank/DDBJ whole genome shotgun (WGS) entry which is preliminary data.</text>
</comment>